<evidence type="ECO:0000256" key="9">
    <source>
        <dbReference type="ARBA" id="ARBA00022723"/>
    </source>
</evidence>
<comment type="subcellular location">
    <subcellularLocation>
        <location evidence="1">Membrane</location>
        <topology evidence="1">Multi-pass membrane protein</topology>
    </subcellularLocation>
    <subcellularLocation>
        <location evidence="17">Nucleus</location>
    </subcellularLocation>
    <subcellularLocation>
        <location evidence="17">Chromosome</location>
        <location evidence="17">Telomere</location>
    </subcellularLocation>
</comment>
<dbReference type="AlphaFoldDB" id="A0AAF0EXK5"/>
<accession>A0AAF0EXK5</accession>
<keyword evidence="13 18" id="KW-1133">Transmembrane helix</keyword>
<evidence type="ECO:0000256" key="10">
    <source>
        <dbReference type="ARBA" id="ARBA00022842"/>
    </source>
</evidence>
<keyword evidence="9 17" id="KW-0479">Metal-binding</keyword>
<dbReference type="Pfam" id="PF12009">
    <property type="entry name" value="Telomerase_RBD"/>
    <property type="match status" value="1"/>
</dbReference>
<keyword evidence="21" id="KW-1185">Reference proteome</keyword>
<proteinExistence type="inferred from homology"/>
<evidence type="ECO:0000256" key="5">
    <source>
        <dbReference type="ARBA" id="ARBA00022454"/>
    </source>
</evidence>
<evidence type="ECO:0000256" key="15">
    <source>
        <dbReference type="ARBA" id="ARBA00023242"/>
    </source>
</evidence>
<evidence type="ECO:0000256" key="1">
    <source>
        <dbReference type="ARBA" id="ARBA00004141"/>
    </source>
</evidence>
<dbReference type="GO" id="GO:0042162">
    <property type="term" value="F:telomeric DNA binding"/>
    <property type="evidence" value="ECO:0007669"/>
    <property type="project" value="TreeGrafter"/>
</dbReference>
<evidence type="ECO:0000313" key="20">
    <source>
        <dbReference type="EMBL" id="WFD36557.1"/>
    </source>
</evidence>
<protein>
    <recommendedName>
        <fullName evidence="4 17">Telomerase reverse transcriptase</fullName>
        <ecNumber evidence="3 17">2.7.7.49</ecNumber>
    </recommendedName>
    <alternativeName>
        <fullName evidence="17">Telomerase catalytic subunit</fullName>
    </alternativeName>
</protein>
<dbReference type="Pfam" id="PF03208">
    <property type="entry name" value="PRA1"/>
    <property type="match status" value="1"/>
</dbReference>
<sequence length="1126" mass="126340">MSQAIEFLTQRTSSLTVPERFRSLRETRLASVRPMSEFLDYHRVSRPRDTNEAIQRITYNTRHFATNYTIVILVLSVYGLVTAPLLLVAMGVLFGGFVAINRFAPEPMQVGEHVITQKGLYAALLVVGLVLLWFAQPFALIFWIVSSSALLILFHAAFIEPPVSSEYAGIETVYVTDERGADKCASCVREALFPLYYEHVLSLADYVTRACSDAGASESRPYFPDAQLGVVDQVVAGELRTAAPLAVPDHIPRWMAPMLEEGLSADAYIVTIRHAQAALIDMRHAGVRNGDVLTAGCRRNNSTSSSMRPGDAQLTAVYPNTTLTTLTLSSEWYNTFLFLGPQRFYRMLLTTACFVPLAGDCYMQLWGPPITEAVPRAGAKRGGATGALFSRFRLYYARPWRAYRRGIILGLTPLHALNELRPTDEGAAQLCKQIWHMDASISSRLAAAHSLVRAMLHRHRRTSYEMLLSVCCPPPPRAAQVINNATPFGRVCWFVGAVLRRVVPLPLFGSVHNRRVILLSARRLIKARRYEQSSLHDAMQGFRVNDCEWARAPGRAAQNQRATAAEQQKRTQLVSAWVFWLFEELVIPLLRTTFYATESHSTRLRTLYFRHDVWDELCAGHLERLGAQIFMPSTGDKSQASRLRLVPKGESMRPIINLRRSGAASANAKMQVSFELLNSFRKTHPHFWGASIGDAHGVYERLKQAKAALQVDGRLPQLFLVKSDVRAAFDSLSHDTLLALLNNLLRTESRELLVQRFTALRQTWDSVRRDVVRRTLPDGEYPSFPETASREAERASHAVFVDSVAYMLTDTERALRQLEAHVTAHDVMLGRRIHRQVTGVPQGSVVATMLCNLMLADAERTYLSDALAHGHLLRWTDDFLYITPSLAHAEQFCRALAHGFDKHGCEIALEKTLVNFDTILPNGHVVPRIAPGERLPWCGYAISPTDLSVRADVSRLPPSVRDTLTVGSHASPGNVLLSRVLAAVRQRIHALFTDTVLNPVRVAYANVFDCFVIAATRMHAHAHALRGVRANFLVHVTQSAIRHAYPIIAKRASAQRPPGCRLQRTHIEWLGWFAFWTVARRQHANTLLTQTAYRKMMMPRYAQPRTRLGPLAVRAWRRINCNDGND</sequence>
<keyword evidence="7 18" id="KW-0812">Transmembrane</keyword>
<evidence type="ECO:0000256" key="13">
    <source>
        <dbReference type="ARBA" id="ARBA00022989"/>
    </source>
</evidence>
<evidence type="ECO:0000256" key="7">
    <source>
        <dbReference type="ARBA" id="ARBA00022692"/>
    </source>
</evidence>
<dbReference type="PRINTS" id="PR01365">
    <property type="entry name" value="TELOMERASERT"/>
</dbReference>
<dbReference type="Gene3D" id="1.10.357.90">
    <property type="match status" value="1"/>
</dbReference>
<keyword evidence="5 17" id="KW-0158">Chromosome</keyword>
<dbReference type="GO" id="GO:0000781">
    <property type="term" value="C:chromosome, telomeric region"/>
    <property type="evidence" value="ECO:0007669"/>
    <property type="project" value="UniProtKB-SubCell"/>
</dbReference>
<dbReference type="GO" id="GO:0046872">
    <property type="term" value="F:metal ion binding"/>
    <property type="evidence" value="ECO:0007669"/>
    <property type="project" value="UniProtKB-KW"/>
</dbReference>
<dbReference type="InterPro" id="IPR004895">
    <property type="entry name" value="Prenylated_rab_accept_PRA1"/>
</dbReference>
<evidence type="ECO:0000256" key="14">
    <source>
        <dbReference type="ARBA" id="ARBA00023136"/>
    </source>
</evidence>
<dbReference type="Pfam" id="PF00078">
    <property type="entry name" value="RVT_1"/>
    <property type="match status" value="1"/>
</dbReference>
<gene>
    <name evidence="20" type="ORF">MCUN1_003440</name>
</gene>
<dbReference type="Gene3D" id="1.10.132.70">
    <property type="match status" value="1"/>
</dbReference>
<keyword evidence="10 17" id="KW-0460">Magnesium</keyword>
<comment type="similarity">
    <text evidence="2 17">Belongs to the reverse transcriptase family. Telomerase subfamily.</text>
</comment>
<comment type="catalytic activity">
    <reaction evidence="16 17">
        <text>DNA(n) + a 2'-deoxyribonucleoside 5'-triphosphate = DNA(n+1) + diphosphate</text>
        <dbReference type="Rhea" id="RHEA:22508"/>
        <dbReference type="Rhea" id="RHEA-COMP:17339"/>
        <dbReference type="Rhea" id="RHEA-COMP:17340"/>
        <dbReference type="ChEBI" id="CHEBI:33019"/>
        <dbReference type="ChEBI" id="CHEBI:61560"/>
        <dbReference type="ChEBI" id="CHEBI:173112"/>
        <dbReference type="EC" id="2.7.7.49"/>
    </reaction>
</comment>
<keyword evidence="15 17" id="KW-0539">Nucleus</keyword>
<dbReference type="EMBL" id="CP119881">
    <property type="protein sequence ID" value="WFD36557.1"/>
    <property type="molecule type" value="Genomic_DNA"/>
</dbReference>
<dbReference type="InterPro" id="IPR021891">
    <property type="entry name" value="Telomerase_RBD"/>
</dbReference>
<evidence type="ECO:0000259" key="19">
    <source>
        <dbReference type="PROSITE" id="PS50878"/>
    </source>
</evidence>
<organism evidence="20 21">
    <name type="scientific">Malassezia cuniculi</name>
    <dbReference type="NCBI Taxonomy" id="948313"/>
    <lineage>
        <taxon>Eukaryota</taxon>
        <taxon>Fungi</taxon>
        <taxon>Dikarya</taxon>
        <taxon>Basidiomycota</taxon>
        <taxon>Ustilaginomycotina</taxon>
        <taxon>Malasseziomycetes</taxon>
        <taxon>Malasseziales</taxon>
        <taxon>Malasseziaceae</taxon>
        <taxon>Malassezia</taxon>
    </lineage>
</organism>
<feature type="domain" description="Reverse transcriptase" evidence="19">
    <location>
        <begin position="627"/>
        <end position="942"/>
    </location>
</feature>
<dbReference type="PROSITE" id="PS50878">
    <property type="entry name" value="RT_POL"/>
    <property type="match status" value="1"/>
</dbReference>
<dbReference type="EC" id="2.7.7.49" evidence="3 17"/>
<evidence type="ECO:0000256" key="3">
    <source>
        <dbReference type="ARBA" id="ARBA00012493"/>
    </source>
</evidence>
<dbReference type="PANTHER" id="PTHR12066">
    <property type="entry name" value="TELOMERASE REVERSE TRANSCRIPTASE"/>
    <property type="match status" value="1"/>
</dbReference>
<dbReference type="GO" id="GO:0003720">
    <property type="term" value="F:telomerase activity"/>
    <property type="evidence" value="ECO:0007669"/>
    <property type="project" value="InterPro"/>
</dbReference>
<name>A0AAF0EXK5_9BASI</name>
<dbReference type="InterPro" id="IPR049139">
    <property type="entry name" value="TERT_C"/>
</dbReference>
<reference evidence="20" key="1">
    <citation type="submission" date="2023-03" db="EMBL/GenBank/DDBJ databases">
        <title>Mating type loci evolution in Malassezia.</title>
        <authorList>
            <person name="Coelho M.A."/>
        </authorList>
    </citation>
    <scope>NUCLEOTIDE SEQUENCE</scope>
    <source>
        <strain evidence="20">CBS 11721</strain>
    </source>
</reference>
<feature type="transmembrane region" description="Helical" evidence="18">
    <location>
        <begin position="140"/>
        <end position="158"/>
    </location>
</feature>
<dbReference type="InterPro" id="IPR003545">
    <property type="entry name" value="Telomerase_RT"/>
</dbReference>
<evidence type="ECO:0000256" key="4">
    <source>
        <dbReference type="ARBA" id="ARBA00016182"/>
    </source>
</evidence>
<evidence type="ECO:0000256" key="16">
    <source>
        <dbReference type="ARBA" id="ARBA00048173"/>
    </source>
</evidence>
<evidence type="ECO:0000313" key="21">
    <source>
        <dbReference type="Proteomes" id="UP001219933"/>
    </source>
</evidence>
<comment type="function">
    <text evidence="17">Telomerase is a ribonucleoprotein enzyme essential for the replication of chromosome termini in most eukaryotes. It elongates telomeres. It is a reverse transcriptase that adds simple sequence repeats to chromosome ends by copying a template sequence within the RNA component of the enzyme.</text>
</comment>
<evidence type="ECO:0000256" key="8">
    <source>
        <dbReference type="ARBA" id="ARBA00022695"/>
    </source>
</evidence>
<dbReference type="PANTHER" id="PTHR12066:SF0">
    <property type="entry name" value="TELOMERASE REVERSE TRANSCRIPTASE"/>
    <property type="match status" value="1"/>
</dbReference>
<evidence type="ECO:0000256" key="2">
    <source>
        <dbReference type="ARBA" id="ARBA00008001"/>
    </source>
</evidence>
<dbReference type="GO" id="GO:0070034">
    <property type="term" value="F:telomerase RNA binding"/>
    <property type="evidence" value="ECO:0007669"/>
    <property type="project" value="TreeGrafter"/>
</dbReference>
<dbReference type="SMART" id="SM00975">
    <property type="entry name" value="Telomerase_RBD"/>
    <property type="match status" value="1"/>
</dbReference>
<evidence type="ECO:0000256" key="6">
    <source>
        <dbReference type="ARBA" id="ARBA00022679"/>
    </source>
</evidence>
<dbReference type="GO" id="GO:0000333">
    <property type="term" value="C:telomerase catalytic core complex"/>
    <property type="evidence" value="ECO:0007669"/>
    <property type="project" value="TreeGrafter"/>
</dbReference>
<dbReference type="GO" id="GO:0016020">
    <property type="term" value="C:membrane"/>
    <property type="evidence" value="ECO:0007669"/>
    <property type="project" value="UniProtKB-SubCell"/>
</dbReference>
<feature type="transmembrane region" description="Helical" evidence="18">
    <location>
        <begin position="119"/>
        <end position="135"/>
    </location>
</feature>
<dbReference type="Pfam" id="PF21399">
    <property type="entry name" value="TERT_C"/>
    <property type="match status" value="1"/>
</dbReference>
<feature type="transmembrane region" description="Helical" evidence="18">
    <location>
        <begin position="70"/>
        <end position="99"/>
    </location>
</feature>
<evidence type="ECO:0000256" key="17">
    <source>
        <dbReference type="RuleBase" id="RU365061"/>
    </source>
</evidence>
<keyword evidence="11 17" id="KW-0779">Telomere</keyword>
<keyword evidence="6 17" id="KW-0808">Transferase</keyword>
<dbReference type="InterPro" id="IPR000477">
    <property type="entry name" value="RT_dom"/>
</dbReference>
<keyword evidence="12 17" id="KW-0695">RNA-directed DNA polymerase</keyword>
<keyword evidence="14 18" id="KW-0472">Membrane</keyword>
<dbReference type="Proteomes" id="UP001219933">
    <property type="component" value="Chromosome 5"/>
</dbReference>
<dbReference type="CDD" id="cd01648">
    <property type="entry name" value="TERT"/>
    <property type="match status" value="1"/>
</dbReference>
<dbReference type="GO" id="GO:0007004">
    <property type="term" value="P:telomere maintenance via telomerase"/>
    <property type="evidence" value="ECO:0007669"/>
    <property type="project" value="TreeGrafter"/>
</dbReference>
<evidence type="ECO:0000256" key="12">
    <source>
        <dbReference type="ARBA" id="ARBA00022918"/>
    </source>
</evidence>
<keyword evidence="8 17" id="KW-0548">Nucleotidyltransferase</keyword>
<evidence type="ECO:0000256" key="18">
    <source>
        <dbReference type="SAM" id="Phobius"/>
    </source>
</evidence>
<evidence type="ECO:0000256" key="11">
    <source>
        <dbReference type="ARBA" id="ARBA00022895"/>
    </source>
</evidence>